<dbReference type="InterPro" id="IPR043519">
    <property type="entry name" value="NT_sf"/>
</dbReference>
<dbReference type="EMBL" id="JADEYR010000001">
    <property type="protein sequence ID" value="MBE9402803.1"/>
    <property type="molecule type" value="Genomic_DNA"/>
</dbReference>
<reference evidence="1 2" key="1">
    <citation type="submission" date="2020-10" db="EMBL/GenBank/DDBJ databases">
        <title>Draft genome and description of Brachybacterium epidermidis sp nov.</title>
        <authorList>
            <person name="Boxberger M."/>
            <person name="La Scola B."/>
        </authorList>
    </citation>
    <scope>NUCLEOTIDE SEQUENCE [LARGE SCALE GENOMIC DNA]</scope>
    <source>
        <strain evidence="1 2">Marseille-Q2903</strain>
    </source>
</reference>
<dbReference type="Proteomes" id="UP000644727">
    <property type="component" value="Unassembled WGS sequence"/>
</dbReference>
<name>A0ABR9VX85_9MICO</name>
<gene>
    <name evidence="1" type="ORF">IOE58_00815</name>
</gene>
<evidence type="ECO:0008006" key="3">
    <source>
        <dbReference type="Google" id="ProtNLM"/>
    </source>
</evidence>
<accession>A0ABR9VX85</accession>
<organism evidence="1 2">
    <name type="scientific">Brachybacterium epidermidis</name>
    <dbReference type="NCBI Taxonomy" id="2781983"/>
    <lineage>
        <taxon>Bacteria</taxon>
        <taxon>Bacillati</taxon>
        <taxon>Actinomycetota</taxon>
        <taxon>Actinomycetes</taxon>
        <taxon>Micrococcales</taxon>
        <taxon>Dermabacteraceae</taxon>
        <taxon>Brachybacterium</taxon>
    </lineage>
</organism>
<dbReference type="SUPFAM" id="SSF81301">
    <property type="entry name" value="Nucleotidyltransferase"/>
    <property type="match status" value="1"/>
</dbReference>
<evidence type="ECO:0000313" key="2">
    <source>
        <dbReference type="Proteomes" id="UP000644727"/>
    </source>
</evidence>
<dbReference type="RefSeq" id="WP_193864526.1">
    <property type="nucleotide sequence ID" value="NZ_JADEYR010000001.1"/>
</dbReference>
<comment type="caution">
    <text evidence="1">The sequence shown here is derived from an EMBL/GenBank/DDBJ whole genome shotgun (WGS) entry which is preliminary data.</text>
</comment>
<sequence length="114" mass="12473">MREIIDATYGPVPLLREQFDGVEGVERVLIYGSWAARRAGEAGLFPNDIDVLVLGSAPRRVLTAVASEAGKRLDVPVNVTRLSVDEWEADDPTPFVSTLRSRPTLDVMTGDLHV</sequence>
<proteinExistence type="predicted"/>
<protein>
    <recommendedName>
        <fullName evidence="3">Nucleotidyltransferase domain-containing protein</fullName>
    </recommendedName>
</protein>
<keyword evidence="2" id="KW-1185">Reference proteome</keyword>
<evidence type="ECO:0000313" key="1">
    <source>
        <dbReference type="EMBL" id="MBE9402803.1"/>
    </source>
</evidence>